<evidence type="ECO:0000313" key="2">
    <source>
        <dbReference type="EMBL" id="EGO19902.1"/>
    </source>
</evidence>
<evidence type="ECO:0000256" key="1">
    <source>
        <dbReference type="SAM" id="SignalP"/>
    </source>
</evidence>
<dbReference type="AlphaFoldDB" id="F8PAR4"/>
<proteinExistence type="predicted"/>
<keyword evidence="1" id="KW-0732">Signal</keyword>
<dbReference type="GeneID" id="18810496"/>
<dbReference type="RefSeq" id="XP_007323337.1">
    <property type="nucleotide sequence ID" value="XM_007323275.1"/>
</dbReference>
<protein>
    <recommendedName>
        <fullName evidence="3">Secreted protein</fullName>
    </recommendedName>
</protein>
<organism>
    <name type="scientific">Serpula lacrymans var. lacrymans (strain S7.9)</name>
    <name type="common">Dry rot fungus</name>
    <dbReference type="NCBI Taxonomy" id="578457"/>
    <lineage>
        <taxon>Eukaryota</taxon>
        <taxon>Fungi</taxon>
        <taxon>Dikarya</taxon>
        <taxon>Basidiomycota</taxon>
        <taxon>Agaricomycotina</taxon>
        <taxon>Agaricomycetes</taxon>
        <taxon>Agaricomycetidae</taxon>
        <taxon>Boletales</taxon>
        <taxon>Coniophorineae</taxon>
        <taxon>Serpulaceae</taxon>
        <taxon>Serpula</taxon>
    </lineage>
</organism>
<feature type="signal peptide" evidence="1">
    <location>
        <begin position="1"/>
        <end position="21"/>
    </location>
</feature>
<dbReference type="EMBL" id="GL945442">
    <property type="protein sequence ID" value="EGO19902.1"/>
    <property type="molecule type" value="Genomic_DNA"/>
</dbReference>
<sequence>MFGLAILSVYIFLLPFPLSATVSTPPVACNWPFFSPSPEQTTCDYVHFASRLIDFWFVDFTTD</sequence>
<accession>F8PAR4</accession>
<feature type="chain" id="PRO_5003376667" description="Secreted protein" evidence="1">
    <location>
        <begin position="22"/>
        <end position="63"/>
    </location>
</feature>
<reference evidence="2" key="1">
    <citation type="submission" date="2011-04" db="EMBL/GenBank/DDBJ databases">
        <title>Evolution of plant cell wall degrading machinery underlies the functional diversity of forest fungi.</title>
        <authorList>
            <consortium name="US DOE Joint Genome Institute (JGI-PGF)"/>
            <person name="Eastwood D.C."/>
            <person name="Floudas D."/>
            <person name="Binder M."/>
            <person name="Majcherczyk A."/>
            <person name="Schneider P."/>
            <person name="Aerts A."/>
            <person name="Asiegbu F.O."/>
            <person name="Baker S.E."/>
            <person name="Barry K."/>
            <person name="Bendiksby M."/>
            <person name="Blumentritt M."/>
            <person name="Coutinho P.M."/>
            <person name="Cullen D."/>
            <person name="Cullen D."/>
            <person name="Gathman A."/>
            <person name="Goodell B."/>
            <person name="Henrissat B."/>
            <person name="Ihrmark K."/>
            <person name="Kauserud H."/>
            <person name="Kohler A."/>
            <person name="LaButti K."/>
            <person name="Lapidus A."/>
            <person name="Lavin J.L."/>
            <person name="Lee Y.-H."/>
            <person name="Lindquist E."/>
            <person name="Lilly W."/>
            <person name="Lucas S."/>
            <person name="Morin E."/>
            <person name="Murat C."/>
            <person name="Oguiza J.A."/>
            <person name="Park J."/>
            <person name="Pisabarro A.G."/>
            <person name="Riley R."/>
            <person name="Rosling A."/>
            <person name="Salamov A."/>
            <person name="Schmidt O."/>
            <person name="Schmutz J."/>
            <person name="Skrede I."/>
            <person name="Stenlid J."/>
            <person name="Wiebenga A."/>
            <person name="Xie X."/>
            <person name="Kues U."/>
            <person name="Hibbett D.S."/>
            <person name="Hoffmeister D."/>
            <person name="Hogberg N."/>
            <person name="Martin F."/>
            <person name="Grigoriev I.V."/>
            <person name="Watkinson S.C."/>
        </authorList>
    </citation>
    <scope>NUCLEOTIDE SEQUENCE</scope>
    <source>
        <strain evidence="2">S7.9</strain>
    </source>
</reference>
<dbReference type="Proteomes" id="UP000008064">
    <property type="component" value="Unassembled WGS sequence"/>
</dbReference>
<evidence type="ECO:0008006" key="3">
    <source>
        <dbReference type="Google" id="ProtNLM"/>
    </source>
</evidence>
<dbReference type="KEGG" id="sla:SERLADRAFT_373963"/>
<gene>
    <name evidence="2" type="ORF">SERLADRAFT_373963</name>
</gene>
<dbReference type="HOGENOM" id="CLU_2887222_0_0_1"/>
<name>F8PAR4_SERL9</name>